<reference evidence="1" key="1">
    <citation type="submission" date="2017-08" db="EMBL/GenBank/DDBJ databases">
        <authorList>
            <person name="Polle J.E."/>
            <person name="Barry K."/>
            <person name="Cushman J."/>
            <person name="Schmutz J."/>
            <person name="Tran D."/>
            <person name="Hathwaick L.T."/>
            <person name="Yim W.C."/>
            <person name="Jenkins J."/>
            <person name="Mckie-Krisberg Z.M."/>
            <person name="Prochnik S."/>
            <person name="Lindquist E."/>
            <person name="Dockter R.B."/>
            <person name="Adam C."/>
            <person name="Molina H."/>
            <person name="Bunkerborg J."/>
            <person name="Jin E."/>
            <person name="Buchheim M."/>
            <person name="Magnuson J."/>
        </authorList>
    </citation>
    <scope>NUCLEOTIDE SEQUENCE</scope>
    <source>
        <strain evidence="1">CCAP 19/18</strain>
    </source>
</reference>
<comment type="caution">
    <text evidence="1">The sequence shown here is derived from an EMBL/GenBank/DDBJ whole genome shotgun (WGS) entry which is preliminary data.</text>
</comment>
<name>A0ABQ7GY50_DUNSA</name>
<sequence>MTRQLPFEGITTQSGINHAVCSRLVAKLFRVHSTQEESTPTQYIKAFLSLFECKMARACSFLLQQAPVVSASFRA</sequence>
<dbReference type="Proteomes" id="UP000815325">
    <property type="component" value="Unassembled WGS sequence"/>
</dbReference>
<accession>A0ABQ7GY50</accession>
<keyword evidence="2" id="KW-1185">Reference proteome</keyword>
<evidence type="ECO:0000313" key="1">
    <source>
        <dbReference type="EMBL" id="KAF5839517.1"/>
    </source>
</evidence>
<gene>
    <name evidence="1" type="ORF">DUNSADRAFT_588</name>
</gene>
<proteinExistence type="predicted"/>
<dbReference type="EMBL" id="MU069541">
    <property type="protein sequence ID" value="KAF5839517.1"/>
    <property type="molecule type" value="Genomic_DNA"/>
</dbReference>
<protein>
    <recommendedName>
        <fullName evidence="3">Encoded protein</fullName>
    </recommendedName>
</protein>
<evidence type="ECO:0008006" key="3">
    <source>
        <dbReference type="Google" id="ProtNLM"/>
    </source>
</evidence>
<evidence type="ECO:0000313" key="2">
    <source>
        <dbReference type="Proteomes" id="UP000815325"/>
    </source>
</evidence>
<organism evidence="1 2">
    <name type="scientific">Dunaliella salina</name>
    <name type="common">Green alga</name>
    <name type="synonym">Protococcus salinus</name>
    <dbReference type="NCBI Taxonomy" id="3046"/>
    <lineage>
        <taxon>Eukaryota</taxon>
        <taxon>Viridiplantae</taxon>
        <taxon>Chlorophyta</taxon>
        <taxon>core chlorophytes</taxon>
        <taxon>Chlorophyceae</taxon>
        <taxon>CS clade</taxon>
        <taxon>Chlamydomonadales</taxon>
        <taxon>Dunaliellaceae</taxon>
        <taxon>Dunaliella</taxon>
    </lineage>
</organism>